<comment type="similarity">
    <text evidence="2">Belongs to the CONSTANS family.</text>
</comment>
<dbReference type="EMBL" id="CP136891">
    <property type="protein sequence ID" value="WOK96917.1"/>
    <property type="molecule type" value="Genomic_DNA"/>
</dbReference>
<accession>A0AAQ3JXG8</accession>
<dbReference type="InterPro" id="IPR049808">
    <property type="entry name" value="CONSTANS-like_Bbox1"/>
</dbReference>
<dbReference type="PROSITE" id="PS50119">
    <property type="entry name" value="ZF_BBOX"/>
    <property type="match status" value="1"/>
</dbReference>
<dbReference type="GO" id="GO:0005634">
    <property type="term" value="C:nucleus"/>
    <property type="evidence" value="ECO:0007669"/>
    <property type="project" value="UniProtKB-SubCell"/>
</dbReference>
<evidence type="ECO:0000256" key="1">
    <source>
        <dbReference type="ARBA" id="ARBA00004123"/>
    </source>
</evidence>
<evidence type="ECO:0000313" key="11">
    <source>
        <dbReference type="EMBL" id="WOK96917.1"/>
    </source>
</evidence>
<evidence type="ECO:0000256" key="5">
    <source>
        <dbReference type="ARBA" id="ARBA00022833"/>
    </source>
</evidence>
<protein>
    <recommendedName>
        <fullName evidence="13">Zinc finger protein CONSTANS-LIKE 16</fullName>
    </recommendedName>
</protein>
<organism evidence="11 12">
    <name type="scientific">Canna indica</name>
    <name type="common">Indian-shot</name>
    <dbReference type="NCBI Taxonomy" id="4628"/>
    <lineage>
        <taxon>Eukaryota</taxon>
        <taxon>Viridiplantae</taxon>
        <taxon>Streptophyta</taxon>
        <taxon>Embryophyta</taxon>
        <taxon>Tracheophyta</taxon>
        <taxon>Spermatophyta</taxon>
        <taxon>Magnoliopsida</taxon>
        <taxon>Liliopsida</taxon>
        <taxon>Zingiberales</taxon>
        <taxon>Cannaceae</taxon>
        <taxon>Canna</taxon>
    </lineage>
</organism>
<evidence type="ECO:0000256" key="4">
    <source>
        <dbReference type="ARBA" id="ARBA00022771"/>
    </source>
</evidence>
<dbReference type="PANTHER" id="PTHR31874:SF1">
    <property type="entry name" value="ZINC FINGER PROTEIN CONSTANS-LIKE 6"/>
    <property type="match status" value="1"/>
</dbReference>
<reference evidence="11 12" key="1">
    <citation type="submission" date="2023-10" db="EMBL/GenBank/DDBJ databases">
        <title>Chromosome-scale genome assembly provides insights into flower coloration mechanisms of Canna indica.</title>
        <authorList>
            <person name="Li C."/>
        </authorList>
    </citation>
    <scope>NUCLEOTIDE SEQUENCE [LARGE SCALE GENOMIC DNA]</scope>
    <source>
        <tissue evidence="11">Flower</tissue>
    </source>
</reference>
<evidence type="ECO:0000259" key="9">
    <source>
        <dbReference type="PROSITE" id="PS50119"/>
    </source>
</evidence>
<evidence type="ECO:0008006" key="13">
    <source>
        <dbReference type="Google" id="ProtNLM"/>
    </source>
</evidence>
<dbReference type="InterPro" id="IPR000315">
    <property type="entry name" value="Znf_B-box"/>
</dbReference>
<keyword evidence="3" id="KW-0479">Metal-binding</keyword>
<evidence type="ECO:0000256" key="2">
    <source>
        <dbReference type="ARBA" id="ARBA00010024"/>
    </source>
</evidence>
<dbReference type="PROSITE" id="PS51017">
    <property type="entry name" value="CCT"/>
    <property type="match status" value="1"/>
</dbReference>
<evidence type="ECO:0000256" key="3">
    <source>
        <dbReference type="ARBA" id="ARBA00022723"/>
    </source>
</evidence>
<evidence type="ECO:0000256" key="7">
    <source>
        <dbReference type="PROSITE-ProRule" id="PRU00024"/>
    </source>
</evidence>
<dbReference type="GO" id="GO:0006355">
    <property type="term" value="P:regulation of DNA-templated transcription"/>
    <property type="evidence" value="ECO:0007669"/>
    <property type="project" value="TreeGrafter"/>
</dbReference>
<evidence type="ECO:0000256" key="8">
    <source>
        <dbReference type="PROSITE-ProRule" id="PRU00357"/>
    </source>
</evidence>
<dbReference type="Pfam" id="PF06203">
    <property type="entry name" value="CCT"/>
    <property type="match status" value="1"/>
</dbReference>
<proteinExistence type="inferred from homology"/>
<comment type="subcellular location">
    <subcellularLocation>
        <location evidence="1 8">Nucleus</location>
    </subcellularLocation>
</comment>
<dbReference type="InterPro" id="IPR010402">
    <property type="entry name" value="CCT_domain"/>
</dbReference>
<dbReference type="PANTHER" id="PTHR31874">
    <property type="entry name" value="CCT MOTIF FAMILY PROTEIN, EXPRESSED"/>
    <property type="match status" value="1"/>
</dbReference>
<dbReference type="AlphaFoldDB" id="A0AAQ3JXG8"/>
<keyword evidence="6 8" id="KW-0539">Nucleus</keyword>
<name>A0AAQ3JXG8_9LILI</name>
<evidence type="ECO:0000259" key="10">
    <source>
        <dbReference type="PROSITE" id="PS51017"/>
    </source>
</evidence>
<dbReference type="Pfam" id="PF00643">
    <property type="entry name" value="zf-B_box"/>
    <property type="match status" value="1"/>
</dbReference>
<evidence type="ECO:0000256" key="6">
    <source>
        <dbReference type="ARBA" id="ARBA00023242"/>
    </source>
</evidence>
<feature type="domain" description="B box-type" evidence="9">
    <location>
        <begin position="17"/>
        <end position="64"/>
    </location>
</feature>
<feature type="domain" description="CCT" evidence="10">
    <location>
        <begin position="372"/>
        <end position="414"/>
    </location>
</feature>
<gene>
    <name evidence="11" type="ORF">Cni_G05625</name>
</gene>
<sequence length="430" mass="46957">MSYSEEQQRSAGAVAARTARACESCLRRSARWFCEADDAFLCQACDISVHSANPLALRHHRVRLKTVSSSFAPAIDGDSDEHSMPAWLHGLTRKPRTPRGKPGLAAGAIAASKVESLVPDFEDLSSEENLQPSEEEQLLHCVPILDAGVLSEFSSQPQLDDADSSGAEVIKLAVQLPEYDRVPAVDTPDALAGFHLTTDLDLAAFASDMETLLGSGLDHDDDDGLSLVNELVEDEDKGQVKSEMGLNMNCGDVGCDFRIESALSKETAPDLDNFDCCTPMMEVEIEEHKDKLPLQQEAAAKTKTILKLDYEAVIAAWSSDGGSPWADGERPQFDPSVDRWADFTEILNLGGGGGGKRGLVGMGARTTVDEGREARVSRYRKKRRTRLFSKKIRYEVRKLNAEKRPRMKGRFVKRAAPFPLAAAAATLTHI</sequence>
<keyword evidence="12" id="KW-1185">Reference proteome</keyword>
<evidence type="ECO:0000313" key="12">
    <source>
        <dbReference type="Proteomes" id="UP001327560"/>
    </source>
</evidence>
<dbReference type="SMART" id="SM00336">
    <property type="entry name" value="BBOX"/>
    <property type="match status" value="1"/>
</dbReference>
<keyword evidence="5" id="KW-0862">Zinc</keyword>
<keyword evidence="4 7" id="KW-0863">Zinc-finger</keyword>
<dbReference type="Proteomes" id="UP001327560">
    <property type="component" value="Chromosome 2"/>
</dbReference>
<dbReference type="CDD" id="cd19821">
    <property type="entry name" value="Bbox1_BBX-like"/>
    <property type="match status" value="1"/>
</dbReference>
<dbReference type="GO" id="GO:0008270">
    <property type="term" value="F:zinc ion binding"/>
    <property type="evidence" value="ECO:0007669"/>
    <property type="project" value="UniProtKB-KW"/>
</dbReference>
<dbReference type="InterPro" id="IPR052453">
    <property type="entry name" value="CONSTANS-like_ZF"/>
</dbReference>